<dbReference type="EMBL" id="BLVP01000036">
    <property type="protein sequence ID" value="GFM38349.1"/>
    <property type="molecule type" value="Genomic_DNA"/>
</dbReference>
<reference evidence="1 2" key="1">
    <citation type="submission" date="2020-05" db="EMBL/GenBank/DDBJ databases">
        <title>Draft genome sequence of Desulfovibrio psychrotolerans JS1T.</title>
        <authorList>
            <person name="Ueno A."/>
            <person name="Tamazawa S."/>
            <person name="Tamamura S."/>
            <person name="Murakami T."/>
            <person name="Kiyama T."/>
            <person name="Inomata H."/>
            <person name="Amano Y."/>
            <person name="Miyakawa K."/>
            <person name="Tamaki H."/>
            <person name="Naganuma T."/>
            <person name="Kaneko K."/>
        </authorList>
    </citation>
    <scope>NUCLEOTIDE SEQUENCE [LARGE SCALE GENOMIC DNA]</scope>
    <source>
        <strain evidence="1 2">JS1</strain>
    </source>
</reference>
<comment type="caution">
    <text evidence="1">The sequence shown here is derived from an EMBL/GenBank/DDBJ whole genome shotgun (WGS) entry which is preliminary data.</text>
</comment>
<name>A0A7J0BXB3_9BACT</name>
<dbReference type="AlphaFoldDB" id="A0A7J0BXB3"/>
<accession>A0A7J0BXB3</accession>
<dbReference type="Proteomes" id="UP000503820">
    <property type="component" value="Unassembled WGS sequence"/>
</dbReference>
<proteinExistence type="predicted"/>
<evidence type="ECO:0000313" key="2">
    <source>
        <dbReference type="Proteomes" id="UP000503820"/>
    </source>
</evidence>
<dbReference type="RefSeq" id="WP_243451411.1">
    <property type="nucleotide sequence ID" value="NZ_BLVP01000036.1"/>
</dbReference>
<dbReference type="SUPFAM" id="SSF75169">
    <property type="entry name" value="DsrEFH-like"/>
    <property type="match status" value="1"/>
</dbReference>
<keyword evidence="2" id="KW-1185">Reference proteome</keyword>
<organism evidence="1 2">
    <name type="scientific">Desulfovibrio psychrotolerans</name>
    <dbReference type="NCBI Taxonomy" id="415242"/>
    <lineage>
        <taxon>Bacteria</taxon>
        <taxon>Pseudomonadati</taxon>
        <taxon>Thermodesulfobacteriota</taxon>
        <taxon>Desulfovibrionia</taxon>
        <taxon>Desulfovibrionales</taxon>
        <taxon>Desulfovibrionaceae</taxon>
        <taxon>Desulfovibrio</taxon>
    </lineage>
</organism>
<evidence type="ECO:0008006" key="3">
    <source>
        <dbReference type="Google" id="ProtNLM"/>
    </source>
</evidence>
<dbReference type="InterPro" id="IPR027396">
    <property type="entry name" value="DsrEFH-like"/>
</dbReference>
<evidence type="ECO:0000313" key="1">
    <source>
        <dbReference type="EMBL" id="GFM38349.1"/>
    </source>
</evidence>
<gene>
    <name evidence="1" type="ORF">DSM19430T_30330</name>
</gene>
<sequence length="120" mass="13111">MHGETMRKVALFPFNGDVMCFIHVLLNALDMQEKGYGVKIVVEGSACTVIPAIADPHHFMHKLYIQTRDAGLIVGACRACSVKQRVDKAIEAEGIPLIGDMSGHPSMSQYMAAGYEIVTF</sequence>
<protein>
    <recommendedName>
        <fullName evidence="3">Cytoplasmic protein</fullName>
    </recommendedName>
</protein>